<dbReference type="Proteomes" id="UP001501126">
    <property type="component" value="Unassembled WGS sequence"/>
</dbReference>
<organism evidence="2 3">
    <name type="scientific">Wandonia haliotis</name>
    <dbReference type="NCBI Taxonomy" id="574963"/>
    <lineage>
        <taxon>Bacteria</taxon>
        <taxon>Pseudomonadati</taxon>
        <taxon>Bacteroidota</taxon>
        <taxon>Flavobacteriia</taxon>
        <taxon>Flavobacteriales</taxon>
        <taxon>Crocinitomicaceae</taxon>
        <taxon>Wandonia</taxon>
    </lineage>
</organism>
<comment type="caution">
    <text evidence="2">The sequence shown here is derived from an EMBL/GenBank/DDBJ whole genome shotgun (WGS) entry which is preliminary data.</text>
</comment>
<keyword evidence="1" id="KW-1133">Transmembrane helix</keyword>
<keyword evidence="3" id="KW-1185">Reference proteome</keyword>
<protein>
    <submittedName>
        <fullName evidence="2">DUF4129 domain-containing protein</fullName>
    </submittedName>
</protein>
<keyword evidence="1" id="KW-0472">Membrane</keyword>
<feature type="transmembrane region" description="Helical" evidence="1">
    <location>
        <begin position="76"/>
        <end position="98"/>
    </location>
</feature>
<gene>
    <name evidence="2" type="ORF">GCM10009118_00430</name>
</gene>
<name>A0ABP3XW43_9FLAO</name>
<dbReference type="EMBL" id="BAAAFH010000001">
    <property type="protein sequence ID" value="GAA0873635.1"/>
    <property type="molecule type" value="Genomic_DNA"/>
</dbReference>
<reference evidence="3" key="1">
    <citation type="journal article" date="2019" name="Int. J. Syst. Evol. Microbiol.">
        <title>The Global Catalogue of Microorganisms (GCM) 10K type strain sequencing project: providing services to taxonomists for standard genome sequencing and annotation.</title>
        <authorList>
            <consortium name="The Broad Institute Genomics Platform"/>
            <consortium name="The Broad Institute Genome Sequencing Center for Infectious Disease"/>
            <person name="Wu L."/>
            <person name="Ma J."/>
        </authorList>
    </citation>
    <scope>NUCLEOTIDE SEQUENCE [LARGE SCALE GENOMIC DNA]</scope>
    <source>
        <strain evidence="3">JCM 16083</strain>
    </source>
</reference>
<keyword evidence="1" id="KW-0812">Transmembrane</keyword>
<accession>A0ABP3XW43</accession>
<evidence type="ECO:0000256" key="1">
    <source>
        <dbReference type="SAM" id="Phobius"/>
    </source>
</evidence>
<evidence type="ECO:0000313" key="2">
    <source>
        <dbReference type="EMBL" id="GAA0873635.1"/>
    </source>
</evidence>
<sequence>MFSSGEINKEEFPVAPEKKQFEEGFNDRYASDEFNYSREIVVNDEMSFFERLWARFWEWLSEILYTPDGEPTNWNLIFKILAVLAIAGLVFLILRSFFRDEISGIFKRKRKIHVSEVIAENIQKVDFEQLVAKAIEAKDFRLAVRYYYLWLLKQLSAGNVIIWHKDKTNTEYLYEIKDQTTRNQFAYLSYIYDYCWYGEFELDAEQFRKTEEQFKKAVRTKYE</sequence>
<evidence type="ECO:0000313" key="3">
    <source>
        <dbReference type="Proteomes" id="UP001501126"/>
    </source>
</evidence>
<proteinExistence type="predicted"/>